<dbReference type="Proteomes" id="UP000470022">
    <property type="component" value="Chromosome"/>
</dbReference>
<protein>
    <submittedName>
        <fullName evidence="1">Uncharacterized protein</fullName>
    </submittedName>
</protein>
<organism evidence="1 2">
    <name type="scientific">Acidithiobacillus ferrianus</name>
    <dbReference type="NCBI Taxonomy" id="2678518"/>
    <lineage>
        <taxon>Bacteria</taxon>
        <taxon>Pseudomonadati</taxon>
        <taxon>Pseudomonadota</taxon>
        <taxon>Acidithiobacillia</taxon>
        <taxon>Acidithiobacillales</taxon>
        <taxon>Acidithiobacillaceae</taxon>
        <taxon>Acidithiobacillus</taxon>
    </lineage>
</organism>
<name>A0ACD5HBL4_9PROT</name>
<keyword evidence="2" id="KW-1185">Reference proteome</keyword>
<proteinExistence type="predicted"/>
<evidence type="ECO:0000313" key="1">
    <source>
        <dbReference type="EMBL" id="XRI70468.1"/>
    </source>
</evidence>
<dbReference type="EMBL" id="CP127523">
    <property type="protein sequence ID" value="XRI70468.1"/>
    <property type="molecule type" value="Genomic_DNA"/>
</dbReference>
<evidence type="ECO:0000313" key="2">
    <source>
        <dbReference type="Proteomes" id="UP000470022"/>
    </source>
</evidence>
<accession>A0ACD5HBL4</accession>
<sequence length="108" mass="12459">MTYSNSNVIPMTTRVKPKAQPKGYQQAFNEYATSSKNHDRDLIARILLDAVEQSFMRDQAARRWLGGIYAQSLLLLLDINPQAALEHLNFKWARIDGDLQMFPTRTYL</sequence>
<reference evidence="1" key="1">
    <citation type="submission" date="2023-06" db="EMBL/GenBank/DDBJ databases">
        <title>Complete and circular genome of Acidithiobacillus ferrianus DSM 107098.</title>
        <authorList>
            <person name="Norris P.R."/>
            <person name="Falagan C."/>
            <person name="Moya-Beltran A."/>
            <person name="Castro M."/>
            <person name="Quatrini R."/>
            <person name="Johnson D.B."/>
        </authorList>
    </citation>
    <scope>NUCLEOTIDE SEQUENCE</scope>
    <source>
        <strain evidence="1">MG</strain>
    </source>
</reference>
<gene>
    <name evidence="1" type="ORF">GL267_007255</name>
</gene>